<evidence type="ECO:0000256" key="10">
    <source>
        <dbReference type="ARBA" id="ARBA00049959"/>
    </source>
</evidence>
<evidence type="ECO:0000256" key="12">
    <source>
        <dbReference type="SAM" id="MobiDB-lite"/>
    </source>
</evidence>
<dbReference type="GO" id="GO:0005814">
    <property type="term" value="C:centriole"/>
    <property type="evidence" value="ECO:0007669"/>
    <property type="project" value="UniProtKB-SubCell"/>
</dbReference>
<evidence type="ECO:0000256" key="9">
    <source>
        <dbReference type="ARBA" id="ARBA00031694"/>
    </source>
</evidence>
<comment type="caution">
    <text evidence="13">The sequence shown here is derived from an EMBL/GenBank/DDBJ whole genome shotgun (WGS) entry which is preliminary data.</text>
</comment>
<proteinExistence type="inferred from homology"/>
<keyword evidence="8" id="KW-0131">Cell cycle</keyword>
<evidence type="ECO:0000256" key="4">
    <source>
        <dbReference type="ARBA" id="ARBA00022490"/>
    </source>
</evidence>
<keyword evidence="6 11" id="KW-0175">Coiled coil</keyword>
<feature type="region of interest" description="Disordered" evidence="12">
    <location>
        <begin position="420"/>
        <end position="497"/>
    </location>
</feature>
<protein>
    <recommendedName>
        <fullName evidence="3">Centrosomal protein POC5</fullName>
    </recommendedName>
    <alternativeName>
        <fullName evidence="9">Protein of centriole 5</fullName>
    </alternativeName>
</protein>
<accession>A0AAV6H0H3</accession>
<dbReference type="EMBL" id="JADWDJ010000005">
    <property type="protein sequence ID" value="KAG5280765.1"/>
    <property type="molecule type" value="Genomic_DNA"/>
</dbReference>
<evidence type="ECO:0000256" key="11">
    <source>
        <dbReference type="SAM" id="Coils"/>
    </source>
</evidence>
<keyword evidence="4" id="KW-0963">Cytoplasm</keyword>
<name>A0AAV6H0H3_9TELE</name>
<dbReference type="InterPro" id="IPR033351">
    <property type="entry name" value="POC5"/>
</dbReference>
<evidence type="ECO:0000256" key="3">
    <source>
        <dbReference type="ARBA" id="ARBA00014910"/>
    </source>
</evidence>
<dbReference type="GO" id="GO:0032391">
    <property type="term" value="C:photoreceptor connecting cilium"/>
    <property type="evidence" value="ECO:0007669"/>
    <property type="project" value="TreeGrafter"/>
</dbReference>
<comment type="subcellular location">
    <subcellularLocation>
        <location evidence="1">Cytoplasm</location>
        <location evidence="1">Cytoskeleton</location>
        <location evidence="1">Microtubule organizing center</location>
        <location evidence="1">Centrosome</location>
        <location evidence="1">Centriole</location>
    </subcellularLocation>
</comment>
<dbReference type="Proteomes" id="UP000823561">
    <property type="component" value="Chromosome 5"/>
</dbReference>
<feature type="region of interest" description="Disordered" evidence="12">
    <location>
        <begin position="369"/>
        <end position="397"/>
    </location>
</feature>
<feature type="compositionally biased region" description="Basic and acidic residues" evidence="12">
    <location>
        <begin position="68"/>
        <end position="82"/>
    </location>
</feature>
<evidence type="ECO:0000313" key="14">
    <source>
        <dbReference type="Proteomes" id="UP000823561"/>
    </source>
</evidence>
<feature type="coiled-coil region" evidence="11">
    <location>
        <begin position="314"/>
        <end position="348"/>
    </location>
</feature>
<feature type="compositionally biased region" description="Basic and acidic residues" evidence="12">
    <location>
        <begin position="371"/>
        <end position="387"/>
    </location>
</feature>
<evidence type="ECO:0000256" key="6">
    <source>
        <dbReference type="ARBA" id="ARBA00023054"/>
    </source>
</evidence>
<evidence type="ECO:0000256" key="8">
    <source>
        <dbReference type="ARBA" id="ARBA00023306"/>
    </source>
</evidence>
<comment type="function">
    <text evidence="10">Essential for the assembly of the distal half of centrioles, required for centriole elongation. Acts as a negative regulator of centriole elongation.</text>
</comment>
<feature type="compositionally biased region" description="Basic residues" evidence="12">
    <location>
        <begin position="571"/>
        <end position="582"/>
    </location>
</feature>
<dbReference type="PANTHER" id="PTHR28618">
    <property type="entry name" value="CENTROSOMAL PROTEIN POC5"/>
    <property type="match status" value="1"/>
</dbReference>
<dbReference type="GO" id="GO:0042462">
    <property type="term" value="P:eye photoreceptor cell development"/>
    <property type="evidence" value="ECO:0007669"/>
    <property type="project" value="TreeGrafter"/>
</dbReference>
<dbReference type="PANTHER" id="PTHR28618:SF1">
    <property type="entry name" value="CENTROSOMAL PROTEIN POC5"/>
    <property type="match status" value="1"/>
</dbReference>
<keyword evidence="5" id="KW-0677">Repeat</keyword>
<comment type="similarity">
    <text evidence="2">Belongs to the POC5 family.</text>
</comment>
<reference evidence="13" key="1">
    <citation type="submission" date="2020-10" db="EMBL/GenBank/DDBJ databases">
        <title>Chromosome-scale genome assembly of the Allis shad, Alosa alosa.</title>
        <authorList>
            <person name="Margot Z."/>
            <person name="Christophe K."/>
            <person name="Cabau C."/>
            <person name="Louis A."/>
            <person name="Berthelot C."/>
            <person name="Parey E."/>
            <person name="Roest Crollius H."/>
            <person name="Montfort J."/>
            <person name="Robinson-Rechavi M."/>
            <person name="Bucao C."/>
            <person name="Bouchez O."/>
            <person name="Gislard M."/>
            <person name="Lluch J."/>
            <person name="Milhes M."/>
            <person name="Lampietro C."/>
            <person name="Lopez Roques C."/>
            <person name="Donnadieu C."/>
            <person name="Braasch I."/>
            <person name="Desvignes T."/>
            <person name="Postlethwait J."/>
            <person name="Bobe J."/>
            <person name="Guiguen Y."/>
        </authorList>
    </citation>
    <scope>NUCLEOTIDE SEQUENCE</scope>
    <source>
        <strain evidence="13">M-15738</strain>
        <tissue evidence="13">Blood</tissue>
    </source>
</reference>
<keyword evidence="14" id="KW-1185">Reference proteome</keyword>
<feature type="compositionally biased region" description="Polar residues" evidence="12">
    <location>
        <begin position="473"/>
        <end position="497"/>
    </location>
</feature>
<evidence type="ECO:0000256" key="7">
    <source>
        <dbReference type="ARBA" id="ARBA00023212"/>
    </source>
</evidence>
<sequence length="582" mass="64550">MSSDEGEPSSPALPKDSDQGSSVSSELQDEYEELLRHAVVTPKFEPSTPSQLLQMSQLSASGPISHLLEGRRSQPTEEDSGRHSGRGVTSTRATPLDRDSSHVQASEDMEMLGRSPGNESVPERQQTASETSRQSSPDAVITVETEVSVSEENMTRMENVLDMWNDNLKTNVLMELRKWKLAYAEQHKLALRKEREKHAADMVAVNADMDGLKDLLHTYELSSQRKDEVIKNLSYALDRQRERLEMMRSFTQWRLRHGALREEAQGGKMAEQHYQQQLKKKVWAAWHSLISSRWKERMERACRARAEEVCVQLSNDYETKMAENVEALQKAQAEIQKLHLERDRYEDSMKKAFMRGVCALNMEALSMFHGGEGRPQEHDAPPPRDDPSFGSLAGLQPRPTSSFSDVAFAMETQAAALAPSCSDADRMSPGPGPSLFLSHMGPDSSMGLPRAEALPPSSTTSTTGSSAVPLGGTVTSHRQFSGRATSGGPQRPSRTVTARVTGHTDMTRTHMPSSLRVTRTGQSRSSVVVERHHPVTQFTVEQTAAARYPRSIHQAQALPGSRSSRDPRAHSSAHIHTVKVVE</sequence>
<evidence type="ECO:0000256" key="5">
    <source>
        <dbReference type="ARBA" id="ARBA00022737"/>
    </source>
</evidence>
<feature type="compositionally biased region" description="Low complexity" evidence="12">
    <location>
        <begin position="50"/>
        <end position="59"/>
    </location>
</feature>
<organism evidence="13 14">
    <name type="scientific">Alosa alosa</name>
    <name type="common">allis shad</name>
    <dbReference type="NCBI Taxonomy" id="278164"/>
    <lineage>
        <taxon>Eukaryota</taxon>
        <taxon>Metazoa</taxon>
        <taxon>Chordata</taxon>
        <taxon>Craniata</taxon>
        <taxon>Vertebrata</taxon>
        <taxon>Euteleostomi</taxon>
        <taxon>Actinopterygii</taxon>
        <taxon>Neopterygii</taxon>
        <taxon>Teleostei</taxon>
        <taxon>Clupei</taxon>
        <taxon>Clupeiformes</taxon>
        <taxon>Clupeoidei</taxon>
        <taxon>Clupeidae</taxon>
        <taxon>Alosa</taxon>
    </lineage>
</organism>
<feature type="compositionally biased region" description="Low complexity" evidence="12">
    <location>
        <begin position="457"/>
        <end position="466"/>
    </location>
</feature>
<evidence type="ECO:0000256" key="2">
    <source>
        <dbReference type="ARBA" id="ARBA00010411"/>
    </source>
</evidence>
<evidence type="ECO:0000256" key="1">
    <source>
        <dbReference type="ARBA" id="ARBA00004114"/>
    </source>
</evidence>
<dbReference type="AlphaFoldDB" id="A0AAV6H0H3"/>
<feature type="region of interest" description="Disordered" evidence="12">
    <location>
        <begin position="1"/>
        <end position="141"/>
    </location>
</feature>
<feature type="region of interest" description="Disordered" evidence="12">
    <location>
        <begin position="556"/>
        <end position="582"/>
    </location>
</feature>
<evidence type="ECO:0000313" key="13">
    <source>
        <dbReference type="EMBL" id="KAG5280765.1"/>
    </source>
</evidence>
<keyword evidence="7" id="KW-0206">Cytoskeleton</keyword>
<gene>
    <name evidence="13" type="ORF">AALO_G00063790</name>
</gene>
<feature type="compositionally biased region" description="Polar residues" evidence="12">
    <location>
        <begin position="123"/>
        <end position="137"/>
    </location>
</feature>